<feature type="compositionally biased region" description="Polar residues" evidence="1">
    <location>
        <begin position="285"/>
        <end position="309"/>
    </location>
</feature>
<feature type="compositionally biased region" description="Low complexity" evidence="1">
    <location>
        <begin position="310"/>
        <end position="326"/>
    </location>
</feature>
<protein>
    <submittedName>
        <fullName evidence="2">Uncharacterized protein</fullName>
    </submittedName>
</protein>
<proteinExistence type="predicted"/>
<keyword evidence="3" id="KW-1185">Reference proteome</keyword>
<dbReference type="VEuPathDB" id="TrichDB:TRFO_01851"/>
<feature type="region of interest" description="Disordered" evidence="1">
    <location>
        <begin position="232"/>
        <end position="343"/>
    </location>
</feature>
<organism evidence="2 3">
    <name type="scientific">Tritrichomonas foetus</name>
    <dbReference type="NCBI Taxonomy" id="1144522"/>
    <lineage>
        <taxon>Eukaryota</taxon>
        <taxon>Metamonada</taxon>
        <taxon>Parabasalia</taxon>
        <taxon>Tritrichomonadida</taxon>
        <taxon>Tritrichomonadidae</taxon>
        <taxon>Tritrichomonas</taxon>
    </lineage>
</organism>
<evidence type="ECO:0000256" key="1">
    <source>
        <dbReference type="SAM" id="MobiDB-lite"/>
    </source>
</evidence>
<reference evidence="2" key="1">
    <citation type="submission" date="2016-10" db="EMBL/GenBank/DDBJ databases">
        <authorList>
            <person name="Benchimol M."/>
            <person name="Almeida L.G."/>
            <person name="Vasconcelos A.T."/>
            <person name="Perreira-Neves A."/>
            <person name="Rosa I.A."/>
            <person name="Tasca T."/>
            <person name="Bogo M.R."/>
            <person name="de Souza W."/>
        </authorList>
    </citation>
    <scope>NUCLEOTIDE SEQUENCE [LARGE SCALE GENOMIC DNA]</scope>
    <source>
        <strain evidence="2">K</strain>
    </source>
</reference>
<feature type="compositionally biased region" description="Low complexity" evidence="1">
    <location>
        <begin position="334"/>
        <end position="343"/>
    </location>
</feature>
<comment type="caution">
    <text evidence="2">The sequence shown here is derived from an EMBL/GenBank/DDBJ whole genome shotgun (WGS) entry which is preliminary data.</text>
</comment>
<evidence type="ECO:0000313" key="3">
    <source>
        <dbReference type="Proteomes" id="UP000179807"/>
    </source>
</evidence>
<name>A0A1J4JK84_9EUKA</name>
<dbReference type="Proteomes" id="UP000179807">
    <property type="component" value="Unassembled WGS sequence"/>
</dbReference>
<sequence>MDDRGRRRHINSISPSHAPPEILNVGDIVISRGPLYGIRLKILEVENKVVTASFLNCPIIGKMNDFVKIPEGSAFLIDNDDVLGENNTPKPPVHYKTRSVQCTRLIPEASPPPTIFPINNYRVGDFVVLKNDQIVIVMALKDDQYDVMDFQNTSFLIRPDEIVDNLPHDNSCVDHRKNRIFVGDMVSTRSGSEGKVLATFDHHVLFFENDNYPVFLDDNDVILINDNIPQPNSYHTPNRSNNNTNNHNNNNFSGNNNRRYSPPGYDDSGYNNPGLRNEFIGPGNRNDQNSPGNRNDYSNYSRGEYSTQHGNNEYGPNSNYNNTNIPPNYPPKINPNINSNGNPNMNMNNNRGYSDYHEYNTPGRGGYGMNDPRMNPSQPIETGSYRGNINSDHSQTNNNHLPILSNSEMRPIPPNLGNTQKRVLPKWAKKSVIVNVPDNPTDAVISSAKNDKVKVQFIKGDNLSFQSYEYQISDVKLKPYKVNDFVVVFDYRNKGKDLVGKVVAIGNEFVTILPEKAKDTVKIDLDQAFTYFNWQLSDDIIF</sequence>
<dbReference type="RefSeq" id="XP_068351936.1">
    <property type="nucleotide sequence ID" value="XM_068490349.1"/>
</dbReference>
<feature type="compositionally biased region" description="Low complexity" evidence="1">
    <location>
        <begin position="238"/>
        <end position="261"/>
    </location>
</feature>
<evidence type="ECO:0000313" key="2">
    <source>
        <dbReference type="EMBL" id="OHS98799.1"/>
    </source>
</evidence>
<dbReference type="EMBL" id="MLAK01001037">
    <property type="protein sequence ID" value="OHS98799.1"/>
    <property type="molecule type" value="Genomic_DNA"/>
</dbReference>
<gene>
    <name evidence="2" type="ORF">TRFO_01851</name>
</gene>
<accession>A0A1J4JK84</accession>
<dbReference type="AlphaFoldDB" id="A0A1J4JK84"/>
<dbReference type="GeneID" id="94825053"/>